<evidence type="ECO:0000313" key="3">
    <source>
        <dbReference type="EMBL" id="GMH86513.1"/>
    </source>
</evidence>
<name>A0A9W7BGY7_9STRA</name>
<sequence length="306" mass="33725">MGGSKGPELLPTTCVQFVPEDNNIHSRLELSFSDLPFGFSFHKQGGHIALNFTGADDRALIEIPMEITKTVRQINSELPPMLNFSLFFWCMQVPLLALAAVCAVVADFAVVQLLGVILLVFVLPIIVLRLTVREVVKEIRRLAKKFNKTYYMQVGVKEFVPFWTEGGGFMWRKDAFMTGLGMGSRVYLFVQLEFGAPKISDDLSELSRRQNSSIRKQEENKQNIKKMTSQLVTGRVTPILPVHAGEGGGVAPRMSNRQHSQGKRGSMQTAPSRRGSMTAPSSGNSAGAPPKRGVRSGPSRRGSLTM</sequence>
<organism evidence="3 4">
    <name type="scientific">Triparma strigata</name>
    <dbReference type="NCBI Taxonomy" id="1606541"/>
    <lineage>
        <taxon>Eukaryota</taxon>
        <taxon>Sar</taxon>
        <taxon>Stramenopiles</taxon>
        <taxon>Ochrophyta</taxon>
        <taxon>Bolidophyceae</taxon>
        <taxon>Parmales</taxon>
        <taxon>Triparmaceae</taxon>
        <taxon>Triparma</taxon>
    </lineage>
</organism>
<evidence type="ECO:0000313" key="4">
    <source>
        <dbReference type="Proteomes" id="UP001165085"/>
    </source>
</evidence>
<evidence type="ECO:0000256" key="1">
    <source>
        <dbReference type="SAM" id="MobiDB-lite"/>
    </source>
</evidence>
<dbReference type="Proteomes" id="UP001165085">
    <property type="component" value="Unassembled WGS sequence"/>
</dbReference>
<dbReference type="EMBL" id="BRXY01000316">
    <property type="protein sequence ID" value="GMH86513.1"/>
    <property type="molecule type" value="Genomic_DNA"/>
</dbReference>
<feature type="transmembrane region" description="Helical" evidence="2">
    <location>
        <begin position="86"/>
        <end position="106"/>
    </location>
</feature>
<comment type="caution">
    <text evidence="3">The sequence shown here is derived from an EMBL/GenBank/DDBJ whole genome shotgun (WGS) entry which is preliminary data.</text>
</comment>
<keyword evidence="2" id="KW-0812">Transmembrane</keyword>
<dbReference type="AlphaFoldDB" id="A0A9W7BGY7"/>
<gene>
    <name evidence="3" type="ORF">TrST_g3741</name>
</gene>
<accession>A0A9W7BGY7</accession>
<reference evidence="4" key="1">
    <citation type="journal article" date="2023" name="Commun. Biol.">
        <title>Genome analysis of Parmales, the sister group of diatoms, reveals the evolutionary specialization of diatoms from phago-mixotrophs to photoautotrophs.</title>
        <authorList>
            <person name="Ban H."/>
            <person name="Sato S."/>
            <person name="Yoshikawa S."/>
            <person name="Yamada K."/>
            <person name="Nakamura Y."/>
            <person name="Ichinomiya M."/>
            <person name="Sato N."/>
            <person name="Blanc-Mathieu R."/>
            <person name="Endo H."/>
            <person name="Kuwata A."/>
            <person name="Ogata H."/>
        </authorList>
    </citation>
    <scope>NUCLEOTIDE SEQUENCE [LARGE SCALE GENOMIC DNA]</scope>
    <source>
        <strain evidence="4">NIES 3701</strain>
    </source>
</reference>
<feature type="compositionally biased region" description="Low complexity" evidence="1">
    <location>
        <begin position="289"/>
        <end position="306"/>
    </location>
</feature>
<evidence type="ECO:0000256" key="2">
    <source>
        <dbReference type="SAM" id="Phobius"/>
    </source>
</evidence>
<dbReference type="OrthoDB" id="192732at2759"/>
<protein>
    <submittedName>
        <fullName evidence="3">Uncharacterized protein</fullName>
    </submittedName>
</protein>
<keyword evidence="2" id="KW-1133">Transmembrane helix</keyword>
<feature type="transmembrane region" description="Helical" evidence="2">
    <location>
        <begin position="112"/>
        <end position="132"/>
    </location>
</feature>
<proteinExistence type="predicted"/>
<keyword evidence="2" id="KW-0472">Membrane</keyword>
<feature type="region of interest" description="Disordered" evidence="1">
    <location>
        <begin position="205"/>
        <end position="306"/>
    </location>
</feature>
<keyword evidence="4" id="KW-1185">Reference proteome</keyword>